<evidence type="ECO:0000313" key="17">
    <source>
        <dbReference type="EMBL" id="KAE8714925.1"/>
    </source>
</evidence>
<keyword evidence="3" id="KW-0808">Transferase</keyword>
<organism evidence="17 18">
    <name type="scientific">Hibiscus syriacus</name>
    <name type="common">Rose of Sharon</name>
    <dbReference type="NCBI Taxonomy" id="106335"/>
    <lineage>
        <taxon>Eukaryota</taxon>
        <taxon>Viridiplantae</taxon>
        <taxon>Streptophyta</taxon>
        <taxon>Embryophyta</taxon>
        <taxon>Tracheophyta</taxon>
        <taxon>Spermatophyta</taxon>
        <taxon>Magnoliopsida</taxon>
        <taxon>eudicotyledons</taxon>
        <taxon>Gunneridae</taxon>
        <taxon>Pentapetalae</taxon>
        <taxon>rosids</taxon>
        <taxon>malvids</taxon>
        <taxon>Malvales</taxon>
        <taxon>Malvaceae</taxon>
        <taxon>Malvoideae</taxon>
        <taxon>Hibiscus</taxon>
    </lineage>
</organism>
<evidence type="ECO:0000256" key="6">
    <source>
        <dbReference type="ARBA" id="ARBA00022737"/>
    </source>
</evidence>
<dbReference type="PANTHER" id="PTHR27002">
    <property type="entry name" value="RECEPTOR-LIKE SERINE/THREONINE-PROTEIN KINASE SD1-8"/>
    <property type="match status" value="1"/>
</dbReference>
<dbReference type="PROSITE" id="PS00108">
    <property type="entry name" value="PROTEIN_KINASE_ST"/>
    <property type="match status" value="1"/>
</dbReference>
<evidence type="ECO:0000313" key="18">
    <source>
        <dbReference type="Proteomes" id="UP000436088"/>
    </source>
</evidence>
<keyword evidence="6" id="KW-0677">Repeat</keyword>
<dbReference type="PROSITE" id="PS50011">
    <property type="entry name" value="PROTEIN_KINASE_DOM"/>
    <property type="match status" value="1"/>
</dbReference>
<dbReference type="InterPro" id="IPR000719">
    <property type="entry name" value="Prot_kinase_dom"/>
</dbReference>
<dbReference type="Pfam" id="PF07714">
    <property type="entry name" value="PK_Tyr_Ser-Thr"/>
    <property type="match status" value="1"/>
</dbReference>
<name>A0A6A3BFP5_HIBSY</name>
<evidence type="ECO:0000256" key="9">
    <source>
        <dbReference type="ARBA" id="ARBA00022840"/>
    </source>
</evidence>
<keyword evidence="10 15" id="KW-1133">Transmembrane helix</keyword>
<keyword evidence="2" id="KW-0723">Serine/threonine-protein kinase</keyword>
<evidence type="ECO:0000256" key="1">
    <source>
        <dbReference type="ARBA" id="ARBA00004167"/>
    </source>
</evidence>
<evidence type="ECO:0000256" key="11">
    <source>
        <dbReference type="ARBA" id="ARBA00023136"/>
    </source>
</evidence>
<feature type="domain" description="Protein kinase" evidence="16">
    <location>
        <begin position="841"/>
        <end position="1143"/>
    </location>
</feature>
<dbReference type="InterPro" id="IPR001245">
    <property type="entry name" value="Ser-Thr/Tyr_kinase_cat_dom"/>
</dbReference>
<dbReference type="SUPFAM" id="SSF56112">
    <property type="entry name" value="Protein kinase-like (PK-like)"/>
    <property type="match status" value="1"/>
</dbReference>
<proteinExistence type="predicted"/>
<evidence type="ECO:0000256" key="5">
    <source>
        <dbReference type="ARBA" id="ARBA00022729"/>
    </source>
</evidence>
<keyword evidence="11 15" id="KW-0472">Membrane</keyword>
<keyword evidence="9" id="KW-0067">ATP-binding</keyword>
<feature type="region of interest" description="Disordered" evidence="14">
    <location>
        <begin position="288"/>
        <end position="344"/>
    </location>
</feature>
<dbReference type="SMART" id="SM00220">
    <property type="entry name" value="S_TKc"/>
    <property type="match status" value="1"/>
</dbReference>
<feature type="region of interest" description="Disordered" evidence="14">
    <location>
        <begin position="1122"/>
        <end position="1143"/>
    </location>
</feature>
<comment type="subcellular location">
    <subcellularLocation>
        <location evidence="1">Membrane</location>
        <topology evidence="1">Single-pass membrane protein</topology>
    </subcellularLocation>
</comment>
<dbReference type="AlphaFoldDB" id="A0A6A3BFP5"/>
<dbReference type="GO" id="GO:0006950">
    <property type="term" value="P:response to stress"/>
    <property type="evidence" value="ECO:0007669"/>
    <property type="project" value="UniProtKB-ARBA"/>
</dbReference>
<gene>
    <name evidence="17" type="ORF">F3Y22_tig00110187pilonHSYRG00271</name>
</gene>
<feature type="compositionally biased region" description="Acidic residues" evidence="14">
    <location>
        <begin position="306"/>
        <end position="320"/>
    </location>
</feature>
<accession>A0A6A3BFP5</accession>
<protein>
    <submittedName>
        <fullName evidence="17">Cysteine-rich receptor-like protein kinase 10</fullName>
    </submittedName>
</protein>
<dbReference type="InterPro" id="IPR008271">
    <property type="entry name" value="Ser/Thr_kinase_AS"/>
</dbReference>
<evidence type="ECO:0000256" key="14">
    <source>
        <dbReference type="SAM" id="MobiDB-lite"/>
    </source>
</evidence>
<dbReference type="GO" id="GO:0005524">
    <property type="term" value="F:ATP binding"/>
    <property type="evidence" value="ECO:0007669"/>
    <property type="project" value="UniProtKB-KW"/>
</dbReference>
<dbReference type="Gene3D" id="3.30.200.20">
    <property type="entry name" value="Phosphorylase Kinase, domain 1"/>
    <property type="match status" value="1"/>
</dbReference>
<sequence>MWLRHLIDFDEAGRYSWGAAVLAFLFREMCRATNYKKTAIGGCLLLLQSWAWFCIPFLCPIMNELYIFPLLLRWSMKRKNHRSIPIGLEEIRLLIDTKAGSEFQWIPYASDEVKACIPLHLGGSLEYGCTQYIPGAPRNLDDVHNIYRRGKKDVNWVVRHKDWIALWENQYAQLAPRQYYAETGHMVTDNYMYWFNENGSCFYFRRKHEGPTTTSLSTDATMVHAHPSTSMPSPQGYMPSPPVHMSSPQGYIPSPQGSFLARQATCLDRRVLYHMEFPGSGGMVNSTPPGSLFYTAPSASSTPNEENADDDDSEDEETEEQVSRRNPPRNRQPPPCGTHSRRRHRLPYSSHFGIVYQADQVDSPTQLICNDFTSLMVDPTPDDMPSSSVGRHSSATAYDLNPRGFTNNPYGNISSTSRGRHSSTNVFDLHMEMSTRRQSIHISHDTMTSSSRGGHTSGNLFDLNIRLSEEPSSPPEEPLREPAKLPAHMYGADYDAMYEPEFPDLPDVGNYGLQSTVNDGDLHIGMEFASKEEAMMAIKSYNICNSVQSRVDRSNTEKYVCYYVQRDNGCQWMVSVSKRKRKNNLWELTRYNGPHTCLQESQYGYTVSYKKAWLAKQNAICKLHGEWDSSYNELPSWFHVVQRLNPGTIVEFETQHHYVNDRVVRDRCQFYRVFWTYPQCINAIKYYKPIVQIDGTFLYRKYKERVCIISDRGAGIKAAMDSLGIMYRPSHVQHRYCVRHIAANYYRKYKKNDERQLVMRMGYELLLQRFESMLQELFGKNKKGCEYIVNINKEMWTNAYDGATTLVKTTYFRLGQLFAKLSGQALTWMQNGHIYHPRLVADLQKKVAASNGMLVKKFSRTRELFRVTEMPRPLQGIEANSFRVNLHERLSNEGELEFKNEVLLVAKLQHRNLVRLLGFCLEGHERLLVYEFVPNTSLDHFLFDRVKRAQLDWERRYKIIGGVARGLLYLHEDSRLRIIHRDLKASNVLLDAEMIPKIADFGMARLFVRDETQGNTSRVVGTYGYMAPEYAMRGQFSVKSDVFSFGVIVLEIVSGQKNNCFRNGETVEDLISSAWKHWRQGTAMDLLDPTLRDGSRNEMMSFFMHSDIGSDMSSSMVSESYQSKSEELPLSKNEASITDLYPR</sequence>
<evidence type="ECO:0000256" key="3">
    <source>
        <dbReference type="ARBA" id="ARBA00022679"/>
    </source>
</evidence>
<dbReference type="Pfam" id="PF10536">
    <property type="entry name" value="PMD"/>
    <property type="match status" value="1"/>
</dbReference>
<keyword evidence="7" id="KW-0547">Nucleotide-binding</keyword>
<dbReference type="InterPro" id="IPR019557">
    <property type="entry name" value="AminoTfrase-like_pln_mobile"/>
</dbReference>
<evidence type="ECO:0000256" key="7">
    <source>
        <dbReference type="ARBA" id="ARBA00022741"/>
    </source>
</evidence>
<dbReference type="GO" id="GO:0005886">
    <property type="term" value="C:plasma membrane"/>
    <property type="evidence" value="ECO:0007669"/>
    <property type="project" value="TreeGrafter"/>
</dbReference>
<reference evidence="17" key="1">
    <citation type="submission" date="2019-09" db="EMBL/GenBank/DDBJ databases">
        <title>Draft genome information of white flower Hibiscus syriacus.</title>
        <authorList>
            <person name="Kim Y.-M."/>
        </authorList>
    </citation>
    <scope>NUCLEOTIDE SEQUENCE [LARGE SCALE GENOMIC DNA]</scope>
    <source>
        <strain evidence="17">YM2019G1</strain>
    </source>
</reference>
<evidence type="ECO:0000256" key="4">
    <source>
        <dbReference type="ARBA" id="ARBA00022692"/>
    </source>
</evidence>
<evidence type="ECO:0000256" key="8">
    <source>
        <dbReference type="ARBA" id="ARBA00022777"/>
    </source>
</evidence>
<dbReference type="FunFam" id="1.10.510.10:FF:000129">
    <property type="entry name" value="cysteine-rich receptor-like protein kinase 10"/>
    <property type="match status" value="1"/>
</dbReference>
<dbReference type="PANTHER" id="PTHR27002:SF1073">
    <property type="entry name" value="CYSTEINE-RICH RECEPTOR-LIKE PROTEIN KINASE 29"/>
    <property type="match status" value="1"/>
</dbReference>
<evidence type="ECO:0000256" key="10">
    <source>
        <dbReference type="ARBA" id="ARBA00022989"/>
    </source>
</evidence>
<keyword evidence="12" id="KW-0675">Receptor</keyword>
<evidence type="ECO:0000259" key="16">
    <source>
        <dbReference type="PROSITE" id="PS50011"/>
    </source>
</evidence>
<evidence type="ECO:0000256" key="15">
    <source>
        <dbReference type="SAM" id="Phobius"/>
    </source>
</evidence>
<keyword evidence="5" id="KW-0732">Signal</keyword>
<keyword evidence="13" id="KW-0325">Glycoprotein</keyword>
<evidence type="ECO:0000256" key="12">
    <source>
        <dbReference type="ARBA" id="ARBA00023170"/>
    </source>
</evidence>
<dbReference type="EMBL" id="VEPZ02000867">
    <property type="protein sequence ID" value="KAE8714925.1"/>
    <property type="molecule type" value="Genomic_DNA"/>
</dbReference>
<keyword evidence="18" id="KW-1185">Reference proteome</keyword>
<dbReference type="Gene3D" id="1.10.510.10">
    <property type="entry name" value="Transferase(Phosphotransferase) domain 1"/>
    <property type="match status" value="1"/>
</dbReference>
<evidence type="ECO:0000256" key="13">
    <source>
        <dbReference type="ARBA" id="ARBA00023180"/>
    </source>
</evidence>
<dbReference type="Proteomes" id="UP000436088">
    <property type="component" value="Unassembled WGS sequence"/>
</dbReference>
<comment type="caution">
    <text evidence="17">The sequence shown here is derived from an EMBL/GenBank/DDBJ whole genome shotgun (WGS) entry which is preliminary data.</text>
</comment>
<keyword evidence="8" id="KW-0418">Kinase</keyword>
<keyword evidence="4 15" id="KW-0812">Transmembrane</keyword>
<feature type="transmembrane region" description="Helical" evidence="15">
    <location>
        <begin position="50"/>
        <end position="72"/>
    </location>
</feature>
<dbReference type="InterPro" id="IPR011009">
    <property type="entry name" value="Kinase-like_dom_sf"/>
</dbReference>
<evidence type="ECO:0000256" key="2">
    <source>
        <dbReference type="ARBA" id="ARBA00022527"/>
    </source>
</evidence>
<dbReference type="GO" id="GO:0004674">
    <property type="term" value="F:protein serine/threonine kinase activity"/>
    <property type="evidence" value="ECO:0007669"/>
    <property type="project" value="UniProtKB-KW"/>
</dbReference>